<dbReference type="NCBIfam" id="TIGR02198">
    <property type="entry name" value="rfaE_dom_I"/>
    <property type="match status" value="1"/>
</dbReference>
<keyword evidence="6 10" id="KW-0418">Kinase</keyword>
<proteinExistence type="inferred from homology"/>
<evidence type="ECO:0000256" key="2">
    <source>
        <dbReference type="ARBA" id="ARBA00003753"/>
    </source>
</evidence>
<comment type="function">
    <text evidence="2 10">Catalyzes the ADP transfer from ATP to D-glycero-beta-D-manno-heptose 1-phosphate, yielding ADP-D-glycero-beta-D-manno-heptose.</text>
</comment>
<dbReference type="InterPro" id="IPR023030">
    <property type="entry name" value="Bifunc_HldE"/>
</dbReference>
<dbReference type="EC" id="2.7.7.70" evidence="10"/>
<feature type="active site" evidence="10">
    <location>
        <position position="270"/>
    </location>
</feature>
<reference evidence="13 14" key="1">
    <citation type="journal article" date="2011" name="BMC Genomics">
        <title>Genomic insights into an obligate epibiotic bacterial predator: Micavibrio aeruginosavorus ARL-13.</title>
        <authorList>
            <person name="Wang Z."/>
            <person name="Kadouri D."/>
            <person name="Wu M."/>
        </authorList>
    </citation>
    <scope>NUCLEOTIDE SEQUENCE [LARGE SCALE GENOMIC DNA]</scope>
    <source>
        <strain evidence="13 14">ARL-13</strain>
    </source>
</reference>
<evidence type="ECO:0000313" key="14">
    <source>
        <dbReference type="Proteomes" id="UP000009286"/>
    </source>
</evidence>
<keyword evidence="8 10" id="KW-0511">Multifunctional enzyme</keyword>
<comment type="catalytic activity">
    <reaction evidence="10">
        <text>D-glycero-beta-D-manno-heptose 1-phosphate + ATP + H(+) = ADP-D-glycero-beta-D-manno-heptose + diphosphate</text>
        <dbReference type="Rhea" id="RHEA:27465"/>
        <dbReference type="ChEBI" id="CHEBI:15378"/>
        <dbReference type="ChEBI" id="CHEBI:30616"/>
        <dbReference type="ChEBI" id="CHEBI:33019"/>
        <dbReference type="ChEBI" id="CHEBI:59967"/>
        <dbReference type="ChEBI" id="CHEBI:61593"/>
        <dbReference type="EC" id="2.7.7.70"/>
    </reaction>
</comment>
<dbReference type="InterPro" id="IPR011611">
    <property type="entry name" value="PfkB_dom"/>
</dbReference>
<dbReference type="NCBIfam" id="TIGR00125">
    <property type="entry name" value="cyt_tran_rel"/>
    <property type="match status" value="1"/>
</dbReference>
<dbReference type="CDD" id="cd01172">
    <property type="entry name" value="RfaE_like"/>
    <property type="match status" value="1"/>
</dbReference>
<comment type="pathway">
    <text evidence="10">Nucleotide-sugar biosynthesis; ADP-L-glycero-beta-D-manno-heptose biosynthesis; ADP-L-glycero-beta-D-manno-heptose from D-glycero-beta-D-manno-heptose 7-phosphate: step 1/4.</text>
</comment>
<keyword evidence="4 10" id="KW-0548">Nucleotidyltransferase</keyword>
<dbReference type="EC" id="2.7.1.167" evidence="10"/>
<dbReference type="SUPFAM" id="SSF53613">
    <property type="entry name" value="Ribokinase-like"/>
    <property type="match status" value="1"/>
</dbReference>
<organism evidence="13 14">
    <name type="scientific">Micavibrio aeruginosavorus (strain ARL-13)</name>
    <dbReference type="NCBI Taxonomy" id="856793"/>
    <lineage>
        <taxon>Bacteria</taxon>
        <taxon>Pseudomonadati</taxon>
        <taxon>Bdellovibrionota</taxon>
        <taxon>Bdellovibrionia</taxon>
        <taxon>Bdellovibrionales</taxon>
        <taxon>Pseudobdellovibrionaceae</taxon>
        <taxon>Micavibrio</taxon>
    </lineage>
</organism>
<dbReference type="GO" id="GO:0005524">
    <property type="term" value="F:ATP binding"/>
    <property type="evidence" value="ECO:0007669"/>
    <property type="project" value="UniProtKB-UniRule"/>
</dbReference>
<evidence type="ECO:0000256" key="9">
    <source>
        <dbReference type="ARBA" id="ARBA00023277"/>
    </source>
</evidence>
<protein>
    <recommendedName>
        <fullName evidence="10">Bifunctional protein HldE</fullName>
    </recommendedName>
    <domain>
        <recommendedName>
            <fullName evidence="10">D-beta-D-heptose 7-phosphate kinase</fullName>
            <ecNumber evidence="10">2.7.1.167</ecNumber>
        </recommendedName>
        <alternativeName>
            <fullName evidence="10">D-beta-D-heptose 7-phosphotransferase</fullName>
        </alternativeName>
        <alternativeName>
            <fullName evidence="10">D-glycero-beta-D-manno-heptose-7-phosphate kinase</fullName>
        </alternativeName>
    </domain>
    <domain>
        <recommendedName>
            <fullName evidence="10">D-beta-D-heptose 1-phosphate adenylyltransferase</fullName>
            <ecNumber evidence="10">2.7.7.70</ecNumber>
        </recommendedName>
        <alternativeName>
            <fullName evidence="10">D-glycero-beta-D-manno-heptose 1-phosphate adenylyltransferase</fullName>
        </alternativeName>
    </domain>
</protein>
<evidence type="ECO:0000313" key="13">
    <source>
        <dbReference type="EMBL" id="AEP10654.1"/>
    </source>
</evidence>
<dbReference type="GO" id="GO:0033785">
    <property type="term" value="F:heptose 7-phosphate kinase activity"/>
    <property type="evidence" value="ECO:0007669"/>
    <property type="project" value="UniProtKB-UniRule"/>
</dbReference>
<evidence type="ECO:0000259" key="12">
    <source>
        <dbReference type="Pfam" id="PF01467"/>
    </source>
</evidence>
<dbReference type="Gene3D" id="3.40.50.620">
    <property type="entry name" value="HUPs"/>
    <property type="match status" value="1"/>
</dbReference>
<sequence>MTRNSLQNAVVAVIGDIMLDRYVTGDAVRLSPEAPVPVLSNTTTRAVLGGAGNVLANLRGLGVRVHLAGVVGDDADAGALRAMMADIGADAAGLLVATDRPTIVKTRFMAGNHHLLRLDAEDARPVGDDVAARLIAQVQAALNDGARALILSDYGKGTLTPAVIAGVIDAARAKNIPVLVDPKGRDYSIYRGASIVTPNRKELAEATNNLPNATDSDIVVAARHLIKTSGIDCVIATRSQDGMSVVRADGTPLHLRAQARAVFDVSGAGDTVIATIAAGLAAGMDLNDAAHLANRAAGIVVGKVGTAPILMDELESADAISDMIAPVCDNWDDAAKIVEGWRAQGLKIGFTNGAFDILHPGHVTYLAQARSRCDRLVVALNCDESIRRYKSKDRPINDEDSRAQVLAALGAVDLVVIFGRTKEEDDKAELIIRRINPDVLVKGADYEGKHVDGADYVQSRGGVVWLAPVVAGKSTTAIVKKLQGQG</sequence>
<dbReference type="eggNOG" id="COG2870">
    <property type="taxonomic scope" value="Bacteria"/>
</dbReference>
<evidence type="ECO:0000259" key="11">
    <source>
        <dbReference type="Pfam" id="PF00294"/>
    </source>
</evidence>
<keyword evidence="5 10" id="KW-0547">Nucleotide-binding</keyword>
<feature type="domain" description="Cytidyltransferase-like" evidence="12">
    <location>
        <begin position="351"/>
        <end position="446"/>
    </location>
</feature>
<evidence type="ECO:0000256" key="6">
    <source>
        <dbReference type="ARBA" id="ARBA00022777"/>
    </source>
</evidence>
<keyword evidence="3 10" id="KW-0808">Transferase</keyword>
<feature type="region of interest" description="Ribokinase" evidence="10">
    <location>
        <begin position="1"/>
        <end position="320"/>
    </location>
</feature>
<dbReference type="HOGENOM" id="CLU_021150_2_1_5"/>
<accession>G2KMG1</accession>
<dbReference type="AlphaFoldDB" id="G2KMG1"/>
<dbReference type="GO" id="GO:0033786">
    <property type="term" value="F:heptose-1-phosphate adenylyltransferase activity"/>
    <property type="evidence" value="ECO:0007669"/>
    <property type="project" value="UniProtKB-UniRule"/>
</dbReference>
<evidence type="ECO:0000256" key="5">
    <source>
        <dbReference type="ARBA" id="ARBA00022741"/>
    </source>
</evidence>
<comment type="similarity">
    <text evidence="10">In the C-terminal section; belongs to the cytidylyltransferase family.</text>
</comment>
<dbReference type="SUPFAM" id="SSF52374">
    <property type="entry name" value="Nucleotidylyl transferase"/>
    <property type="match status" value="1"/>
</dbReference>
<comment type="function">
    <text evidence="1 10">Catalyzes the phosphorylation of D-glycero-D-manno-heptose 7-phosphate at the C-1 position to selectively form D-glycero-beta-D-manno-heptose-1,7-bisphosphate.</text>
</comment>
<gene>
    <name evidence="10 13" type="primary">hldE</name>
    <name evidence="13" type="ordered locus">MICA_2352</name>
</gene>
<dbReference type="RefSeq" id="WP_014103877.1">
    <property type="nucleotide sequence ID" value="NC_016026.1"/>
</dbReference>
<dbReference type="InterPro" id="IPR014729">
    <property type="entry name" value="Rossmann-like_a/b/a_fold"/>
</dbReference>
<evidence type="ECO:0000256" key="8">
    <source>
        <dbReference type="ARBA" id="ARBA00023268"/>
    </source>
</evidence>
<dbReference type="eggNOG" id="COG0615">
    <property type="taxonomic scope" value="Bacteria"/>
</dbReference>
<dbReference type="Pfam" id="PF01467">
    <property type="entry name" value="CTP_transf_like"/>
    <property type="match status" value="1"/>
</dbReference>
<feature type="domain" description="Carbohydrate kinase PfkB" evidence="11">
    <location>
        <begin position="11"/>
        <end position="308"/>
    </location>
</feature>
<dbReference type="UniPathway" id="UPA00356">
    <property type="reaction ID" value="UER00437"/>
</dbReference>
<evidence type="ECO:0000256" key="1">
    <source>
        <dbReference type="ARBA" id="ARBA00002319"/>
    </source>
</evidence>
<dbReference type="GO" id="GO:0097171">
    <property type="term" value="P:ADP-L-glycero-beta-D-manno-heptose biosynthetic process"/>
    <property type="evidence" value="ECO:0007669"/>
    <property type="project" value="UniProtKB-UniPathway"/>
</dbReference>
<comment type="pathway">
    <text evidence="10">Nucleotide-sugar biosynthesis; ADP-L-glycero-beta-D-manno-heptose biosynthesis; ADP-L-glycero-beta-D-manno-heptose from D-glycero-beta-D-manno-heptose 7-phosphate: step 3/4.</text>
</comment>
<dbReference type="InterPro" id="IPR011913">
    <property type="entry name" value="RfaE_dom_I"/>
</dbReference>
<evidence type="ECO:0000256" key="10">
    <source>
        <dbReference type="HAMAP-Rule" id="MF_01603"/>
    </source>
</evidence>
<evidence type="ECO:0000256" key="3">
    <source>
        <dbReference type="ARBA" id="ARBA00022679"/>
    </source>
</evidence>
<evidence type="ECO:0000256" key="4">
    <source>
        <dbReference type="ARBA" id="ARBA00022695"/>
    </source>
</evidence>
<feature type="region of interest" description="Cytidylyltransferase" evidence="10">
    <location>
        <begin position="350"/>
        <end position="486"/>
    </location>
</feature>
<keyword evidence="7 10" id="KW-0067">ATP-binding</keyword>
<keyword evidence="9 10" id="KW-0119">Carbohydrate metabolism</keyword>
<dbReference type="Pfam" id="PF00294">
    <property type="entry name" value="PfkB"/>
    <property type="match status" value="1"/>
</dbReference>
<dbReference type="InterPro" id="IPR029056">
    <property type="entry name" value="Ribokinase-like"/>
</dbReference>
<comment type="catalytic activity">
    <reaction evidence="10">
        <text>D-glycero-beta-D-manno-heptose 7-phosphate + ATP = D-glycero-beta-D-manno-heptose 1,7-bisphosphate + ADP + H(+)</text>
        <dbReference type="Rhea" id="RHEA:27473"/>
        <dbReference type="ChEBI" id="CHEBI:15378"/>
        <dbReference type="ChEBI" id="CHEBI:30616"/>
        <dbReference type="ChEBI" id="CHEBI:60204"/>
        <dbReference type="ChEBI" id="CHEBI:60208"/>
        <dbReference type="ChEBI" id="CHEBI:456216"/>
        <dbReference type="EC" id="2.7.1.167"/>
    </reaction>
</comment>
<comment type="similarity">
    <text evidence="10">In the N-terminal section; belongs to the carbohydrate kinase PfkB family.</text>
</comment>
<keyword evidence="14" id="KW-1185">Reference proteome</keyword>
<dbReference type="PANTHER" id="PTHR46969:SF1">
    <property type="entry name" value="BIFUNCTIONAL PROTEIN HLDE"/>
    <property type="match status" value="1"/>
</dbReference>
<feature type="binding site" evidence="10">
    <location>
        <begin position="199"/>
        <end position="202"/>
    </location>
    <ligand>
        <name>ATP</name>
        <dbReference type="ChEBI" id="CHEBI:30616"/>
    </ligand>
</feature>
<dbReference type="PANTHER" id="PTHR46969">
    <property type="entry name" value="BIFUNCTIONAL PROTEIN HLDE"/>
    <property type="match status" value="1"/>
</dbReference>
<dbReference type="EMBL" id="CP002382">
    <property type="protein sequence ID" value="AEP10654.1"/>
    <property type="molecule type" value="Genomic_DNA"/>
</dbReference>
<dbReference type="OrthoDB" id="9802794at2"/>
<comment type="subunit">
    <text evidence="10">Homodimer.</text>
</comment>
<dbReference type="InterPro" id="IPR004821">
    <property type="entry name" value="Cyt_trans-like"/>
</dbReference>
<dbReference type="GO" id="GO:0016773">
    <property type="term" value="F:phosphotransferase activity, alcohol group as acceptor"/>
    <property type="evidence" value="ECO:0007669"/>
    <property type="project" value="InterPro"/>
</dbReference>
<name>G2KMG1_MICAA</name>
<evidence type="ECO:0000256" key="7">
    <source>
        <dbReference type="ARBA" id="ARBA00022840"/>
    </source>
</evidence>
<dbReference type="STRING" id="856793.MICA_2352"/>
<dbReference type="Gene3D" id="3.40.1190.20">
    <property type="match status" value="1"/>
</dbReference>
<dbReference type="GO" id="GO:0005829">
    <property type="term" value="C:cytosol"/>
    <property type="evidence" value="ECO:0007669"/>
    <property type="project" value="TreeGrafter"/>
</dbReference>
<dbReference type="Proteomes" id="UP000009286">
    <property type="component" value="Chromosome"/>
</dbReference>
<dbReference type="KEGG" id="mai:MICA_2352"/>
<dbReference type="HAMAP" id="MF_01603">
    <property type="entry name" value="HldE"/>
    <property type="match status" value="1"/>
</dbReference>